<organism evidence="2 3">
    <name type="scientific">Rhododendron griersonianum</name>
    <dbReference type="NCBI Taxonomy" id="479676"/>
    <lineage>
        <taxon>Eukaryota</taxon>
        <taxon>Viridiplantae</taxon>
        <taxon>Streptophyta</taxon>
        <taxon>Embryophyta</taxon>
        <taxon>Tracheophyta</taxon>
        <taxon>Spermatophyta</taxon>
        <taxon>Magnoliopsida</taxon>
        <taxon>eudicotyledons</taxon>
        <taxon>Gunneridae</taxon>
        <taxon>Pentapetalae</taxon>
        <taxon>asterids</taxon>
        <taxon>Ericales</taxon>
        <taxon>Ericaceae</taxon>
        <taxon>Ericoideae</taxon>
        <taxon>Rhodoreae</taxon>
        <taxon>Rhododendron</taxon>
    </lineage>
</organism>
<accession>A0AAV6HWS2</accession>
<dbReference type="EMBL" id="JACTNZ010000012">
    <property type="protein sequence ID" value="KAG5520887.1"/>
    <property type="molecule type" value="Genomic_DNA"/>
</dbReference>
<sequence length="113" mass="12478">MDAERSDDEGKSLEQRKKIGKKLAKKKVYNSAAKKVYNKTHRDKLKRTRLLQLETSVATGANSTAGHSSSLRLLETSVATGANLAAGVHLDGIYMTFPYPQQGHLEKQPRKIA</sequence>
<dbReference type="AlphaFoldDB" id="A0AAV6HWS2"/>
<protein>
    <submittedName>
        <fullName evidence="2">Uncharacterized protein</fullName>
    </submittedName>
</protein>
<dbReference type="Proteomes" id="UP000823749">
    <property type="component" value="Chromosome 12"/>
</dbReference>
<reference evidence="2" key="1">
    <citation type="submission" date="2020-08" db="EMBL/GenBank/DDBJ databases">
        <title>Plant Genome Project.</title>
        <authorList>
            <person name="Zhang R.-G."/>
        </authorList>
    </citation>
    <scope>NUCLEOTIDE SEQUENCE</scope>
    <source>
        <strain evidence="2">WSP0</strain>
        <tissue evidence="2">Leaf</tissue>
    </source>
</reference>
<evidence type="ECO:0000313" key="3">
    <source>
        <dbReference type="Proteomes" id="UP000823749"/>
    </source>
</evidence>
<name>A0AAV6HWS2_9ERIC</name>
<feature type="region of interest" description="Disordered" evidence="1">
    <location>
        <begin position="1"/>
        <end position="25"/>
    </location>
</feature>
<gene>
    <name evidence="2" type="ORF">RHGRI_033450</name>
</gene>
<feature type="compositionally biased region" description="Basic and acidic residues" evidence="1">
    <location>
        <begin position="8"/>
        <end position="17"/>
    </location>
</feature>
<evidence type="ECO:0000256" key="1">
    <source>
        <dbReference type="SAM" id="MobiDB-lite"/>
    </source>
</evidence>
<comment type="caution">
    <text evidence="2">The sequence shown here is derived from an EMBL/GenBank/DDBJ whole genome shotgun (WGS) entry which is preliminary data.</text>
</comment>
<proteinExistence type="predicted"/>
<keyword evidence="3" id="KW-1185">Reference proteome</keyword>
<evidence type="ECO:0000313" key="2">
    <source>
        <dbReference type="EMBL" id="KAG5520887.1"/>
    </source>
</evidence>